<accession>A0AAD5XBN1</accession>
<comment type="caution">
    <text evidence="2">The sequence shown here is derived from an EMBL/GenBank/DDBJ whole genome shotgun (WGS) entry which is preliminary data.</text>
</comment>
<evidence type="ECO:0000313" key="3">
    <source>
        <dbReference type="Proteomes" id="UP001211907"/>
    </source>
</evidence>
<proteinExistence type="predicted"/>
<dbReference type="GO" id="GO:0008168">
    <property type="term" value="F:methyltransferase activity"/>
    <property type="evidence" value="ECO:0007669"/>
    <property type="project" value="TreeGrafter"/>
</dbReference>
<gene>
    <name evidence="2" type="ORF">HK100_000667</name>
</gene>
<sequence>DIVCPDAKELVKQDGVKVLDVGCAKGFWLESVRMANPFGEYHGVDIAENLASEPEKSGQNNITIKFGNVLERLPYEDNAFDYVHQRLLVLGMPKERFPDALRELIRVTKPGGWIELVESDMMLYDSGPYSKIFRAAFLDALQARGLDCYAATNLEYYASQVAANVSNQGVTTVILPTHEDTPLGRLSERNGKIGLLGLEDWLHKSMNITREEYRELIENCFTEFLEYNSYGLARALYFQVVK</sequence>
<feature type="non-terminal residue" evidence="2">
    <location>
        <position position="242"/>
    </location>
</feature>
<name>A0AAD5XBN1_9FUNG</name>
<dbReference type="Pfam" id="PF13649">
    <property type="entry name" value="Methyltransf_25"/>
    <property type="match status" value="1"/>
</dbReference>
<evidence type="ECO:0000259" key="1">
    <source>
        <dbReference type="Pfam" id="PF13649"/>
    </source>
</evidence>
<evidence type="ECO:0000313" key="2">
    <source>
        <dbReference type="EMBL" id="KAJ3118152.1"/>
    </source>
</evidence>
<dbReference type="Gene3D" id="3.40.50.150">
    <property type="entry name" value="Vaccinia Virus protein VP39"/>
    <property type="match status" value="1"/>
</dbReference>
<dbReference type="CDD" id="cd02440">
    <property type="entry name" value="AdoMet_MTases"/>
    <property type="match status" value="1"/>
</dbReference>
<dbReference type="Proteomes" id="UP001211907">
    <property type="component" value="Unassembled WGS sequence"/>
</dbReference>
<dbReference type="SUPFAM" id="SSF53335">
    <property type="entry name" value="S-adenosyl-L-methionine-dependent methyltransferases"/>
    <property type="match status" value="1"/>
</dbReference>
<dbReference type="InterPro" id="IPR029063">
    <property type="entry name" value="SAM-dependent_MTases_sf"/>
</dbReference>
<organism evidence="2 3">
    <name type="scientific">Physocladia obscura</name>
    <dbReference type="NCBI Taxonomy" id="109957"/>
    <lineage>
        <taxon>Eukaryota</taxon>
        <taxon>Fungi</taxon>
        <taxon>Fungi incertae sedis</taxon>
        <taxon>Chytridiomycota</taxon>
        <taxon>Chytridiomycota incertae sedis</taxon>
        <taxon>Chytridiomycetes</taxon>
        <taxon>Chytridiales</taxon>
        <taxon>Chytriomycetaceae</taxon>
        <taxon>Physocladia</taxon>
    </lineage>
</organism>
<dbReference type="PANTHER" id="PTHR43591:SF24">
    <property type="entry name" value="2-METHOXY-6-POLYPRENYL-1,4-BENZOQUINOL METHYLASE, MITOCHONDRIAL"/>
    <property type="match status" value="1"/>
</dbReference>
<dbReference type="AlphaFoldDB" id="A0AAD5XBN1"/>
<reference evidence="2" key="1">
    <citation type="submission" date="2020-05" db="EMBL/GenBank/DDBJ databases">
        <title>Phylogenomic resolution of chytrid fungi.</title>
        <authorList>
            <person name="Stajich J.E."/>
            <person name="Amses K."/>
            <person name="Simmons R."/>
            <person name="Seto K."/>
            <person name="Myers J."/>
            <person name="Bonds A."/>
            <person name="Quandt C.A."/>
            <person name="Barry K."/>
            <person name="Liu P."/>
            <person name="Grigoriev I."/>
            <person name="Longcore J.E."/>
            <person name="James T.Y."/>
        </authorList>
    </citation>
    <scope>NUCLEOTIDE SEQUENCE</scope>
    <source>
        <strain evidence="2">JEL0513</strain>
    </source>
</reference>
<dbReference type="InterPro" id="IPR041698">
    <property type="entry name" value="Methyltransf_25"/>
</dbReference>
<feature type="domain" description="Methyltransferase" evidence="1">
    <location>
        <begin position="18"/>
        <end position="112"/>
    </location>
</feature>
<protein>
    <recommendedName>
        <fullName evidence="1">Methyltransferase domain-containing protein</fullName>
    </recommendedName>
</protein>
<keyword evidence="3" id="KW-1185">Reference proteome</keyword>
<dbReference type="PANTHER" id="PTHR43591">
    <property type="entry name" value="METHYLTRANSFERASE"/>
    <property type="match status" value="1"/>
</dbReference>
<dbReference type="EMBL" id="JADGJH010001134">
    <property type="protein sequence ID" value="KAJ3118152.1"/>
    <property type="molecule type" value="Genomic_DNA"/>
</dbReference>